<gene>
    <name evidence="6" type="ORF">KP79_PYT10827</name>
</gene>
<evidence type="ECO:0000313" key="6">
    <source>
        <dbReference type="EMBL" id="OWF54515.1"/>
    </source>
</evidence>
<dbReference type="STRING" id="6573.A0A210R0T0"/>
<protein>
    <recommendedName>
        <fullName evidence="4">Kinase</fullName>
        <ecNumber evidence="4">2.7.-.-</ecNumber>
    </recommendedName>
</protein>
<dbReference type="GO" id="GO:0032958">
    <property type="term" value="P:inositol phosphate biosynthetic process"/>
    <property type="evidence" value="ECO:0007669"/>
    <property type="project" value="InterPro"/>
</dbReference>
<organism evidence="6 7">
    <name type="scientific">Mizuhopecten yessoensis</name>
    <name type="common">Japanese scallop</name>
    <name type="synonym">Patinopecten yessoensis</name>
    <dbReference type="NCBI Taxonomy" id="6573"/>
    <lineage>
        <taxon>Eukaryota</taxon>
        <taxon>Metazoa</taxon>
        <taxon>Spiralia</taxon>
        <taxon>Lophotrochozoa</taxon>
        <taxon>Mollusca</taxon>
        <taxon>Bivalvia</taxon>
        <taxon>Autobranchia</taxon>
        <taxon>Pteriomorphia</taxon>
        <taxon>Pectinida</taxon>
        <taxon>Pectinoidea</taxon>
        <taxon>Pectinidae</taxon>
        <taxon>Mizuhopecten</taxon>
    </lineage>
</organism>
<dbReference type="GO" id="GO:0000828">
    <property type="term" value="F:inositol hexakisphosphate kinase activity"/>
    <property type="evidence" value="ECO:0007669"/>
    <property type="project" value="TreeGrafter"/>
</dbReference>
<feature type="region of interest" description="Disordered" evidence="5">
    <location>
        <begin position="187"/>
        <end position="215"/>
    </location>
</feature>
<dbReference type="GO" id="GO:0046854">
    <property type="term" value="P:phosphatidylinositol phosphate biosynthetic process"/>
    <property type="evidence" value="ECO:0007669"/>
    <property type="project" value="TreeGrafter"/>
</dbReference>
<dbReference type="Pfam" id="PF03770">
    <property type="entry name" value="IPK"/>
    <property type="match status" value="1"/>
</dbReference>
<dbReference type="InterPro" id="IPR005522">
    <property type="entry name" value="IPK"/>
</dbReference>
<evidence type="ECO:0000256" key="1">
    <source>
        <dbReference type="ARBA" id="ARBA00007374"/>
    </source>
</evidence>
<evidence type="ECO:0000256" key="5">
    <source>
        <dbReference type="SAM" id="MobiDB-lite"/>
    </source>
</evidence>
<dbReference type="EMBL" id="NEDP02001020">
    <property type="protein sequence ID" value="OWF54515.1"/>
    <property type="molecule type" value="Genomic_DNA"/>
</dbReference>
<evidence type="ECO:0000256" key="2">
    <source>
        <dbReference type="ARBA" id="ARBA00022679"/>
    </source>
</evidence>
<feature type="compositionally biased region" description="Polar residues" evidence="5">
    <location>
        <begin position="204"/>
        <end position="215"/>
    </location>
</feature>
<dbReference type="AlphaFoldDB" id="A0A210R0T0"/>
<dbReference type="GO" id="GO:0005737">
    <property type="term" value="C:cytoplasm"/>
    <property type="evidence" value="ECO:0007669"/>
    <property type="project" value="TreeGrafter"/>
</dbReference>
<dbReference type="GO" id="GO:0005634">
    <property type="term" value="C:nucleus"/>
    <property type="evidence" value="ECO:0007669"/>
    <property type="project" value="TreeGrafter"/>
</dbReference>
<evidence type="ECO:0000256" key="4">
    <source>
        <dbReference type="RuleBase" id="RU363090"/>
    </source>
</evidence>
<evidence type="ECO:0000256" key="3">
    <source>
        <dbReference type="ARBA" id="ARBA00022777"/>
    </source>
</evidence>
<dbReference type="PANTHER" id="PTHR12400">
    <property type="entry name" value="INOSITOL POLYPHOSPHATE KINASE"/>
    <property type="match status" value="1"/>
</dbReference>
<name>A0A210R0T0_MIZYE</name>
<feature type="compositionally biased region" description="Polar residues" evidence="5">
    <location>
        <begin position="1"/>
        <end position="28"/>
    </location>
</feature>
<dbReference type="Gene3D" id="3.30.470.160">
    <property type="entry name" value="Inositol polyphosphate kinase"/>
    <property type="match status" value="1"/>
</dbReference>
<dbReference type="OrthoDB" id="338650at2759"/>
<dbReference type="EC" id="2.7.-.-" evidence="4"/>
<proteinExistence type="inferred from homology"/>
<keyword evidence="2 4" id="KW-0808">Transferase</keyword>
<sequence>MPSPDTTSLYSKNNYQSAIDTKSPSKAASPSLMEPSYSGCNDSADRSVFVDSQDNKIETGLSKDRILRYRESESSKTQERMWNYSGRYWAGYLDTDDRLLGHLVLSPRSSNGSICSNRSSNADSAVDLLTPEEEGLDSPNTANEESVDWFKTPDRMQYNISQKGKQNKLVSNTWQRNIKLPSVVISDHSGPVSELDKESDIEGAQSQPSRDNTTDFLTFTRQNSSASLSSNESFASVASDGLSDLEDIELTPTPKPKQSSWRKIRNIVHWSPFIQQFKKHRYPWIQLAGHQGNFQAGEPGGVLKKFDPHEEKALVKLMKDVLRPYVPEYRGHVIKNNDKYNQMQDLLCEFDAPCVMDIKMGTRTYLEEELVKAREKPKLRKDMYQKMMEVDPSAPTEEEHAQQAIIKPRYMQWRDEMSSSVNLGFRIEGIMKINGGSSKNFKKTQNCEEVKEALKSFIGDNQEILSRYIRRLKAIRATQETSEFFRLHEVCTSNYIKL</sequence>
<keyword evidence="3 4" id="KW-0418">Kinase</keyword>
<dbReference type="Proteomes" id="UP000242188">
    <property type="component" value="Unassembled WGS sequence"/>
</dbReference>
<dbReference type="PANTHER" id="PTHR12400:SF26">
    <property type="entry name" value="KINASE"/>
    <property type="match status" value="1"/>
</dbReference>
<comment type="caution">
    <text evidence="6">The sequence shown here is derived from an EMBL/GenBank/DDBJ whole genome shotgun (WGS) entry which is preliminary data.</text>
</comment>
<reference evidence="6 7" key="1">
    <citation type="journal article" date="2017" name="Nat. Ecol. Evol.">
        <title>Scallop genome provides insights into evolution of bilaterian karyotype and development.</title>
        <authorList>
            <person name="Wang S."/>
            <person name="Zhang J."/>
            <person name="Jiao W."/>
            <person name="Li J."/>
            <person name="Xun X."/>
            <person name="Sun Y."/>
            <person name="Guo X."/>
            <person name="Huan P."/>
            <person name="Dong B."/>
            <person name="Zhang L."/>
            <person name="Hu X."/>
            <person name="Sun X."/>
            <person name="Wang J."/>
            <person name="Zhao C."/>
            <person name="Wang Y."/>
            <person name="Wang D."/>
            <person name="Huang X."/>
            <person name="Wang R."/>
            <person name="Lv J."/>
            <person name="Li Y."/>
            <person name="Zhang Z."/>
            <person name="Liu B."/>
            <person name="Lu W."/>
            <person name="Hui Y."/>
            <person name="Liang J."/>
            <person name="Zhou Z."/>
            <person name="Hou R."/>
            <person name="Li X."/>
            <person name="Liu Y."/>
            <person name="Li H."/>
            <person name="Ning X."/>
            <person name="Lin Y."/>
            <person name="Zhao L."/>
            <person name="Xing Q."/>
            <person name="Dou J."/>
            <person name="Li Y."/>
            <person name="Mao J."/>
            <person name="Guo H."/>
            <person name="Dou H."/>
            <person name="Li T."/>
            <person name="Mu C."/>
            <person name="Jiang W."/>
            <person name="Fu Q."/>
            <person name="Fu X."/>
            <person name="Miao Y."/>
            <person name="Liu J."/>
            <person name="Yu Q."/>
            <person name="Li R."/>
            <person name="Liao H."/>
            <person name="Li X."/>
            <person name="Kong Y."/>
            <person name="Jiang Z."/>
            <person name="Chourrout D."/>
            <person name="Li R."/>
            <person name="Bao Z."/>
        </authorList>
    </citation>
    <scope>NUCLEOTIDE SEQUENCE [LARGE SCALE GENOMIC DNA]</scope>
    <source>
        <strain evidence="6 7">PY_sf001</strain>
    </source>
</reference>
<keyword evidence="7" id="KW-1185">Reference proteome</keyword>
<accession>A0A210R0T0</accession>
<comment type="similarity">
    <text evidence="1 4">Belongs to the inositol phosphokinase (IPK) family.</text>
</comment>
<feature type="region of interest" description="Disordered" evidence="5">
    <location>
        <begin position="1"/>
        <end position="46"/>
    </location>
</feature>
<dbReference type="InterPro" id="IPR038286">
    <property type="entry name" value="IPK_sf"/>
</dbReference>
<evidence type="ECO:0000313" key="7">
    <source>
        <dbReference type="Proteomes" id="UP000242188"/>
    </source>
</evidence>
<dbReference type="SUPFAM" id="SSF56104">
    <property type="entry name" value="SAICAR synthase-like"/>
    <property type="match status" value="1"/>
</dbReference>